<dbReference type="EMBL" id="MN740235">
    <property type="protein sequence ID" value="QHT95161.1"/>
    <property type="molecule type" value="Genomic_DNA"/>
</dbReference>
<protein>
    <recommendedName>
        <fullName evidence="2">Methyltransferase</fullName>
    </recommendedName>
</protein>
<sequence length="280" mass="32253">MKKTGLKRDVSDKFYTKPGVAKKCIKEWKKLNIQSEGNIIIEPSAGSGSFTSNLQEYNSVSFDIEPAHPQVKKQDFLNLELSTCFQLPCHYIGNPPFGRQSSLAKKFIKHICGADTTKTFSFILPKSFKKASMQRCIPLSFHLVSQIDIDIDGFTVEGQDYNVPCVFQIWKKMDTDRFVPPKLDPKGYKFVKDKMKCTFALRRVGVYAGKMIDMLQDSIALTKMSDQSHYYIVFNEPKTFKERTEFKKKYYSTITWQHDNTVGPKSIGKQEFIKELNKLF</sequence>
<evidence type="ECO:0008006" key="2">
    <source>
        <dbReference type="Google" id="ProtNLM"/>
    </source>
</evidence>
<dbReference type="Gene3D" id="3.40.50.150">
    <property type="entry name" value="Vaccinia Virus protein VP39"/>
    <property type="match status" value="1"/>
</dbReference>
<reference evidence="1" key="1">
    <citation type="journal article" date="2020" name="Nature">
        <title>Giant virus diversity and host interactions through global metagenomics.</title>
        <authorList>
            <person name="Schulz F."/>
            <person name="Roux S."/>
            <person name="Paez-Espino D."/>
            <person name="Jungbluth S."/>
            <person name="Walsh D.A."/>
            <person name="Denef V.J."/>
            <person name="McMahon K.D."/>
            <person name="Konstantinidis K.T."/>
            <person name="Eloe-Fadrosh E.A."/>
            <person name="Kyrpides N.C."/>
            <person name="Woyke T."/>
        </authorList>
    </citation>
    <scope>NUCLEOTIDE SEQUENCE</scope>
    <source>
        <strain evidence="1">GVMAG-M-3300024261-37</strain>
    </source>
</reference>
<dbReference type="AlphaFoldDB" id="A0A6C0IPQ2"/>
<organism evidence="1">
    <name type="scientific">viral metagenome</name>
    <dbReference type="NCBI Taxonomy" id="1070528"/>
    <lineage>
        <taxon>unclassified sequences</taxon>
        <taxon>metagenomes</taxon>
        <taxon>organismal metagenomes</taxon>
    </lineage>
</organism>
<dbReference type="SUPFAM" id="SSF53335">
    <property type="entry name" value="S-adenosyl-L-methionine-dependent methyltransferases"/>
    <property type="match status" value="1"/>
</dbReference>
<dbReference type="InterPro" id="IPR029063">
    <property type="entry name" value="SAM-dependent_MTases_sf"/>
</dbReference>
<name>A0A6C0IPQ2_9ZZZZ</name>
<proteinExistence type="predicted"/>
<evidence type="ECO:0000313" key="1">
    <source>
        <dbReference type="EMBL" id="QHT95161.1"/>
    </source>
</evidence>
<accession>A0A6C0IPQ2</accession>